<evidence type="ECO:0000256" key="1">
    <source>
        <dbReference type="ARBA" id="ARBA00006709"/>
    </source>
</evidence>
<name>A0A6J4V3M3_9DEIN</name>
<dbReference type="Pfam" id="PF01992">
    <property type="entry name" value="vATP-synt_AC39"/>
    <property type="match status" value="1"/>
</dbReference>
<evidence type="ECO:0000256" key="6">
    <source>
        <dbReference type="HAMAP-Rule" id="MF_00314"/>
    </source>
</evidence>
<reference evidence="7" key="1">
    <citation type="submission" date="2020-02" db="EMBL/GenBank/DDBJ databases">
        <authorList>
            <person name="Meier V. D."/>
        </authorList>
    </citation>
    <scope>NUCLEOTIDE SEQUENCE</scope>
    <source>
        <strain evidence="7">AVDCRST_MAG86</strain>
    </source>
</reference>
<dbReference type="PANTHER" id="PTHR38682">
    <property type="entry name" value="V-TYPE ATP SYNTHASE SUBUNIT C"/>
    <property type="match status" value="1"/>
</dbReference>
<dbReference type="InterPro" id="IPR044911">
    <property type="entry name" value="V-type_ATPase_csu/dsu_dom_3"/>
</dbReference>
<dbReference type="GO" id="GO:0046933">
    <property type="term" value="F:proton-transporting ATP synthase activity, rotational mechanism"/>
    <property type="evidence" value="ECO:0007669"/>
    <property type="project" value="UniProtKB-UniRule"/>
</dbReference>
<keyword evidence="3 6" id="KW-0375">Hydrogen ion transport</keyword>
<accession>A0A6J4V3M3</accession>
<evidence type="ECO:0000256" key="5">
    <source>
        <dbReference type="ARBA" id="ARBA00023310"/>
    </source>
</evidence>
<dbReference type="InterPro" id="IPR014272">
    <property type="entry name" value="ATPase_V0-cplx_csu"/>
</dbReference>
<dbReference type="Gene3D" id="1.10.132.50">
    <property type="entry name" value="ATP synthase (C/AC39) subunit, domain 3"/>
    <property type="match status" value="1"/>
</dbReference>
<dbReference type="GO" id="GO:0042777">
    <property type="term" value="P:proton motive force-driven plasma membrane ATP synthesis"/>
    <property type="evidence" value="ECO:0007669"/>
    <property type="project" value="UniProtKB-UniRule"/>
</dbReference>
<dbReference type="PANTHER" id="PTHR38682:SF1">
    <property type="entry name" value="V-TYPE ATP SYNTHASE SUBUNIT C"/>
    <property type="match status" value="1"/>
</dbReference>
<evidence type="ECO:0000256" key="2">
    <source>
        <dbReference type="ARBA" id="ARBA00022448"/>
    </source>
</evidence>
<gene>
    <name evidence="6" type="primary">atpC</name>
    <name evidence="7" type="ORF">AVDCRST_MAG86-1039</name>
</gene>
<keyword evidence="7" id="KW-0378">Hydrolase</keyword>
<dbReference type="GO" id="GO:0046961">
    <property type="term" value="F:proton-transporting ATPase activity, rotational mechanism"/>
    <property type="evidence" value="ECO:0007669"/>
    <property type="project" value="InterPro"/>
</dbReference>
<evidence type="ECO:0000256" key="4">
    <source>
        <dbReference type="ARBA" id="ARBA00023065"/>
    </source>
</evidence>
<sequence length="341" mass="37108">MPSDFGYINARVRGLKAKLLGDEFYNDALGGSDFRAFLSSFAQTSYSREFDEAQARYGGELRTVDEALARNFYTTTRTLLNVSDGLPERLLKLLLLRYDLGNLKTIARAKSAGRGADEVQAGLLPAGELKPAVLDSIAQASDLPAAAQAVAVTGHPLGPAFTRAVARYSSDGDLYELELSLDRAYYEALSEEVDKGGFPDDFKRYIQREVDATNIRTALKLRGSGDGADAPAQVEAVFIKGGKEVRRTTFDALLSGDTQGLSSTTFAEVAETDNLSRAEEALRGGLDRQARKLALRDPLGVGVVLNYLRLKETETARLRLLARGKFYGVPRGQLEQELGRA</sequence>
<dbReference type="Gene3D" id="1.20.1690.10">
    <property type="entry name" value="V-type ATP synthase subunit C domain"/>
    <property type="match status" value="2"/>
</dbReference>
<proteinExistence type="inferred from homology"/>
<dbReference type="SUPFAM" id="SSF103486">
    <property type="entry name" value="V-type ATP synthase subunit C"/>
    <property type="match status" value="1"/>
</dbReference>
<evidence type="ECO:0000313" key="7">
    <source>
        <dbReference type="EMBL" id="CAA9565721.1"/>
    </source>
</evidence>
<dbReference type="AlphaFoldDB" id="A0A6J4V3M3"/>
<comment type="similarity">
    <text evidence="1 6">Belongs to the V-ATPase V0D/AC39 subunit family.</text>
</comment>
<dbReference type="InterPro" id="IPR050873">
    <property type="entry name" value="V-ATPase_V0D/AC39_subunit"/>
</dbReference>
<dbReference type="InterPro" id="IPR002843">
    <property type="entry name" value="ATPase_V0-cplx_csu/dsu"/>
</dbReference>
<dbReference type="GO" id="GO:0005524">
    <property type="term" value="F:ATP binding"/>
    <property type="evidence" value="ECO:0007669"/>
    <property type="project" value="UniProtKB-UniRule"/>
</dbReference>
<dbReference type="GO" id="GO:0033179">
    <property type="term" value="C:proton-transporting V-type ATPase, V0 domain"/>
    <property type="evidence" value="ECO:0007669"/>
    <property type="project" value="InterPro"/>
</dbReference>
<protein>
    <recommendedName>
        <fullName evidence="6">V-type ATP synthase subunit C</fullName>
    </recommendedName>
    <alternativeName>
        <fullName evidence="6">V-ATPase subunit C</fullName>
    </alternativeName>
</protein>
<dbReference type="HAMAP" id="MF_00314">
    <property type="entry name" value="ATP_synth_C_arch"/>
    <property type="match status" value="1"/>
</dbReference>
<evidence type="ECO:0000256" key="3">
    <source>
        <dbReference type="ARBA" id="ARBA00022781"/>
    </source>
</evidence>
<dbReference type="GO" id="GO:0016787">
    <property type="term" value="F:hydrolase activity"/>
    <property type="evidence" value="ECO:0007669"/>
    <property type="project" value="UniProtKB-KW"/>
</dbReference>
<organism evidence="7">
    <name type="scientific">uncultured Truepera sp</name>
    <dbReference type="NCBI Taxonomy" id="543023"/>
    <lineage>
        <taxon>Bacteria</taxon>
        <taxon>Thermotogati</taxon>
        <taxon>Deinococcota</taxon>
        <taxon>Deinococci</taxon>
        <taxon>Trueperales</taxon>
        <taxon>Trueperaceae</taxon>
        <taxon>Truepera</taxon>
        <taxon>environmental samples</taxon>
    </lineage>
</organism>
<keyword evidence="5 6" id="KW-0066">ATP synthesis</keyword>
<dbReference type="EMBL" id="CADCWP010000074">
    <property type="protein sequence ID" value="CAA9565721.1"/>
    <property type="molecule type" value="Genomic_DNA"/>
</dbReference>
<dbReference type="InterPro" id="IPR035067">
    <property type="entry name" value="V-type_ATPase_csu/dsu"/>
</dbReference>
<keyword evidence="2 6" id="KW-0813">Transport</keyword>
<dbReference type="InterPro" id="IPR036079">
    <property type="entry name" value="ATPase_csu/dsu_sf"/>
</dbReference>
<comment type="function">
    <text evidence="6">Produces ATP from ADP in the presence of a proton gradient across the membrane.</text>
</comment>
<keyword evidence="4 6" id="KW-0406">Ion transport</keyword>